<comment type="caution">
    <text evidence="8">The sequence shown here is derived from an EMBL/GenBank/DDBJ whole genome shotgun (WGS) entry which is preliminary data.</text>
</comment>
<dbReference type="Pfam" id="PF02690">
    <property type="entry name" value="Na_Pi_cotrans"/>
    <property type="match status" value="2"/>
</dbReference>
<evidence type="ECO:0000313" key="8">
    <source>
        <dbReference type="EMBL" id="TSE29866.1"/>
    </source>
</evidence>
<dbReference type="NCBIfam" id="TIGR00704">
    <property type="entry name" value="NaPi_cotrn_rel"/>
    <property type="match status" value="1"/>
</dbReference>
<keyword evidence="6" id="KW-0175">Coiled coil</keyword>
<keyword evidence="3 7" id="KW-0812">Transmembrane</keyword>
<keyword evidence="9" id="KW-1185">Reference proteome</keyword>
<feature type="transmembrane region" description="Helical" evidence="7">
    <location>
        <begin position="212"/>
        <end position="239"/>
    </location>
</feature>
<feature type="coiled-coil region" evidence="6">
    <location>
        <begin position="481"/>
        <end position="508"/>
    </location>
</feature>
<feature type="transmembrane region" description="Helical" evidence="7">
    <location>
        <begin position="170"/>
        <end position="192"/>
    </location>
</feature>
<dbReference type="GO" id="GO:0005886">
    <property type="term" value="C:plasma membrane"/>
    <property type="evidence" value="ECO:0007669"/>
    <property type="project" value="UniProtKB-SubCell"/>
</dbReference>
<name>A0A554X275_9BURK</name>
<feature type="transmembrane region" description="Helical" evidence="7">
    <location>
        <begin position="71"/>
        <end position="91"/>
    </location>
</feature>
<keyword evidence="4 7" id="KW-1133">Transmembrane helix</keyword>
<dbReference type="AlphaFoldDB" id="A0A554X275"/>
<dbReference type="RefSeq" id="WP_143902083.1">
    <property type="nucleotide sequence ID" value="NZ_VJOL01000019.1"/>
</dbReference>
<feature type="transmembrane region" description="Helical" evidence="7">
    <location>
        <begin position="138"/>
        <end position="158"/>
    </location>
</feature>
<keyword evidence="2" id="KW-1003">Cell membrane</keyword>
<dbReference type="Proteomes" id="UP000318542">
    <property type="component" value="Unassembled WGS sequence"/>
</dbReference>
<dbReference type="OrthoDB" id="9763003at2"/>
<dbReference type="InterPro" id="IPR003841">
    <property type="entry name" value="Na/Pi_transpt"/>
</dbReference>
<comment type="subcellular location">
    <subcellularLocation>
        <location evidence="1">Cell membrane</location>
        <topology evidence="1">Multi-pass membrane protein</topology>
    </subcellularLocation>
</comment>
<accession>A0A554X275</accession>
<feature type="transmembrane region" description="Helical" evidence="7">
    <location>
        <begin position="251"/>
        <end position="269"/>
    </location>
</feature>
<sequence>MDAEALGLLAGLLGGVGLFLLGMELMTDGLRLAAGPSLERLLAASTATRWRGLLAGVLVTALVQSSSAVTVATIGFVNAGLLTLGGALWVLFGANVGTTMTGWIVAVLGFGVKIDALALPLVGLGVGLRLTGAGSRRAALGTALAGFGLLFFGIEVLKDAFGGVAQRIELPAGTGWTAVLAQLLIGLVLTILMQSSSASLTVTLSAAQAGLIGAQGAAAVVIGANIGTTVTAVIAALGATANARRAASAHVLFNVLTGLVALALLPWLVDALLRLKQALGMPAAPALTVALFHTVFNVLGVLLMWPLGDRLAAWLQQQFRAAEEDEARPRYLDPTVLSVPVLALDALRRELVRLRMLAARSLRTVVDLPAWGVTAQADEAQARQRLATAHGVAHRLAQAVGDFIVRLQRAEMSRDSAEHLPDLMRAARYAEVAVEQAQEAAEALAPWSAPEPGLPLLELAALRQRALALLVPLEQAPGLDAQAVEAALAEAEDAYAVLKAALLRLGAQGAVPLATMDAWLRACSELRRGLQQIAKAQRLLAPLAPAPAG</sequence>
<dbReference type="NCBIfam" id="NF037997">
    <property type="entry name" value="Na_Pi_symport"/>
    <property type="match status" value="1"/>
</dbReference>
<organism evidence="8 9">
    <name type="scientific">Tepidimonas thermarum</name>
    <dbReference type="NCBI Taxonomy" id="335431"/>
    <lineage>
        <taxon>Bacteria</taxon>
        <taxon>Pseudomonadati</taxon>
        <taxon>Pseudomonadota</taxon>
        <taxon>Betaproteobacteria</taxon>
        <taxon>Burkholderiales</taxon>
        <taxon>Tepidimonas</taxon>
    </lineage>
</organism>
<protein>
    <submittedName>
        <fullName evidence="8">Na/Pi-cotransporter II-related protein</fullName>
    </submittedName>
</protein>
<dbReference type="GO" id="GO:0044341">
    <property type="term" value="P:sodium-dependent phosphate transport"/>
    <property type="evidence" value="ECO:0007669"/>
    <property type="project" value="InterPro"/>
</dbReference>
<keyword evidence="5 7" id="KW-0472">Membrane</keyword>
<dbReference type="GO" id="GO:0005436">
    <property type="term" value="F:sodium:phosphate symporter activity"/>
    <property type="evidence" value="ECO:0007669"/>
    <property type="project" value="InterPro"/>
</dbReference>
<evidence type="ECO:0000313" key="9">
    <source>
        <dbReference type="Proteomes" id="UP000318542"/>
    </source>
</evidence>
<proteinExistence type="predicted"/>
<evidence type="ECO:0000256" key="5">
    <source>
        <dbReference type="ARBA" id="ARBA00023136"/>
    </source>
</evidence>
<evidence type="ECO:0000256" key="1">
    <source>
        <dbReference type="ARBA" id="ARBA00004651"/>
    </source>
</evidence>
<feature type="transmembrane region" description="Helical" evidence="7">
    <location>
        <begin position="289"/>
        <end position="308"/>
    </location>
</feature>
<feature type="transmembrane region" description="Helical" evidence="7">
    <location>
        <begin position="6"/>
        <end position="27"/>
    </location>
</feature>
<evidence type="ECO:0000256" key="6">
    <source>
        <dbReference type="SAM" id="Coils"/>
    </source>
</evidence>
<dbReference type="PANTHER" id="PTHR10010:SF46">
    <property type="entry name" value="SODIUM-DEPENDENT PHOSPHATE TRANSPORT PROTEIN 2B"/>
    <property type="match status" value="1"/>
</dbReference>
<evidence type="ECO:0000256" key="4">
    <source>
        <dbReference type="ARBA" id="ARBA00022989"/>
    </source>
</evidence>
<dbReference type="InterPro" id="IPR004633">
    <property type="entry name" value="NaPi_cotrn-rel/YqeW-like"/>
</dbReference>
<evidence type="ECO:0000256" key="2">
    <source>
        <dbReference type="ARBA" id="ARBA00022475"/>
    </source>
</evidence>
<feature type="transmembrane region" description="Helical" evidence="7">
    <location>
        <begin position="103"/>
        <end position="126"/>
    </location>
</feature>
<dbReference type="EMBL" id="VJOL01000019">
    <property type="protein sequence ID" value="TSE29866.1"/>
    <property type="molecule type" value="Genomic_DNA"/>
</dbReference>
<evidence type="ECO:0000256" key="3">
    <source>
        <dbReference type="ARBA" id="ARBA00022692"/>
    </source>
</evidence>
<evidence type="ECO:0000256" key="7">
    <source>
        <dbReference type="SAM" id="Phobius"/>
    </source>
</evidence>
<reference evidence="8 9" key="1">
    <citation type="submission" date="2019-07" db="EMBL/GenBank/DDBJ databases">
        <title>Tepidimonas thermarum AA-1 draft genome.</title>
        <authorList>
            <person name="Da Costa M.S."/>
            <person name="Froufe H.J.C."/>
            <person name="Egas C."/>
            <person name="Albuquerque L."/>
        </authorList>
    </citation>
    <scope>NUCLEOTIDE SEQUENCE [LARGE SCALE GENOMIC DNA]</scope>
    <source>
        <strain evidence="8 9">AA-1</strain>
    </source>
</reference>
<dbReference type="PANTHER" id="PTHR10010">
    <property type="entry name" value="SOLUTE CARRIER FAMILY 34 SODIUM PHOSPHATE , MEMBER 2-RELATED"/>
    <property type="match status" value="1"/>
</dbReference>
<gene>
    <name evidence="8" type="ORF">Tther_01277</name>
</gene>